<evidence type="ECO:0000313" key="3">
    <source>
        <dbReference type="Proteomes" id="UP000830671"/>
    </source>
</evidence>
<proteinExistence type="predicted"/>
<dbReference type="Pfam" id="PF13376">
    <property type="entry name" value="OmdA"/>
    <property type="match status" value="1"/>
</dbReference>
<sequence>MKATLKSNLRSLYTSLWCSKGSLLHSPLAQRCTQQRPQPKFSSTTMPRRTRASLQAEIKDEAGSLPMLASNGIIPPNSSESIPTLLFEDHSKWESYLENSYQNALGVWLKISKKNAEKPTVTYDQALDVALCFGWIDGQRKAFDEQHFIQRFTPRRKNSLWSKRNVDKVAALTQAERMRPAGQAEVNAAKADGRWDRAYSSASTMEVPLDFAEALRRNNEANKFFDALNKTQRYAFLWRIETTRRPETRKRKIDQFVNLLAEHKTV</sequence>
<keyword evidence="3" id="KW-1185">Reference proteome</keyword>
<dbReference type="EMBL" id="CP019479">
    <property type="protein sequence ID" value="UQC87660.1"/>
    <property type="molecule type" value="Genomic_DNA"/>
</dbReference>
<evidence type="ECO:0000313" key="2">
    <source>
        <dbReference type="EMBL" id="UQC87660.1"/>
    </source>
</evidence>
<name>A0A9Q8T276_9PEZI</name>
<protein>
    <recommendedName>
        <fullName evidence="4">Bacteriocin-protection protein</fullName>
    </recommendedName>
</protein>
<feature type="compositionally biased region" description="Polar residues" evidence="1">
    <location>
        <begin position="31"/>
        <end position="47"/>
    </location>
</feature>
<dbReference type="GeneID" id="73347132"/>
<gene>
    <name evidence="2" type="ORF">CLUP02_13178</name>
</gene>
<feature type="region of interest" description="Disordered" evidence="1">
    <location>
        <begin position="30"/>
        <end position="49"/>
    </location>
</feature>
<reference evidence="2" key="1">
    <citation type="journal article" date="2021" name="Mol. Plant Microbe Interact.">
        <title>Complete Genome Sequence of the Plant-Pathogenic Fungus Colletotrichum lupini.</title>
        <authorList>
            <person name="Baroncelli R."/>
            <person name="Pensec F."/>
            <person name="Da Lio D."/>
            <person name="Boufleur T."/>
            <person name="Vicente I."/>
            <person name="Sarrocco S."/>
            <person name="Picot A."/>
            <person name="Baraldi E."/>
            <person name="Sukno S."/>
            <person name="Thon M."/>
            <person name="Le Floch G."/>
        </authorList>
    </citation>
    <scope>NUCLEOTIDE SEQUENCE</scope>
    <source>
        <strain evidence="2">IMI 504893</strain>
    </source>
</reference>
<dbReference type="AlphaFoldDB" id="A0A9Q8T276"/>
<dbReference type="Proteomes" id="UP000830671">
    <property type="component" value="Chromosome 7"/>
</dbReference>
<dbReference type="RefSeq" id="XP_049149268.1">
    <property type="nucleotide sequence ID" value="XM_049292122.1"/>
</dbReference>
<accession>A0A9Q8T276</accession>
<evidence type="ECO:0000256" key="1">
    <source>
        <dbReference type="SAM" id="MobiDB-lite"/>
    </source>
</evidence>
<evidence type="ECO:0008006" key="4">
    <source>
        <dbReference type="Google" id="ProtNLM"/>
    </source>
</evidence>
<organism evidence="2 3">
    <name type="scientific">Colletotrichum lupini</name>
    <dbReference type="NCBI Taxonomy" id="145971"/>
    <lineage>
        <taxon>Eukaryota</taxon>
        <taxon>Fungi</taxon>
        <taxon>Dikarya</taxon>
        <taxon>Ascomycota</taxon>
        <taxon>Pezizomycotina</taxon>
        <taxon>Sordariomycetes</taxon>
        <taxon>Hypocreomycetidae</taxon>
        <taxon>Glomerellales</taxon>
        <taxon>Glomerellaceae</taxon>
        <taxon>Colletotrichum</taxon>
        <taxon>Colletotrichum acutatum species complex</taxon>
    </lineage>
</organism>
<dbReference type="KEGG" id="clup:CLUP02_13178"/>